<dbReference type="Pfam" id="PF00168">
    <property type="entry name" value="C2"/>
    <property type="match status" value="1"/>
</dbReference>
<dbReference type="PANTHER" id="PTHR31425">
    <property type="entry name" value="PHOSPHORIBOSYLANTHRANILATE TRANSFERASE ISOFORM 1"/>
    <property type="match status" value="1"/>
</dbReference>
<proteinExistence type="predicted"/>
<keyword evidence="1" id="KW-1133">Transmembrane helix</keyword>
<protein>
    <recommendedName>
        <fullName evidence="2">C2 domain-containing protein</fullName>
    </recommendedName>
</protein>
<dbReference type="InterPro" id="IPR047259">
    <property type="entry name" value="QUIRKY-like"/>
</dbReference>
<reference evidence="3" key="1">
    <citation type="submission" date="2023-05" db="EMBL/GenBank/DDBJ databases">
        <authorList>
            <person name="Huff M."/>
        </authorList>
    </citation>
    <scope>NUCLEOTIDE SEQUENCE</scope>
</reference>
<sequence length="222" mass="25765">MYISDQRPTAKKLWKPPVRILEVGILGAQGLLPMKMKDGRGTTDAYCVAKYGQKWARTRTILDNFSPKWNEQYTWEVYDPWVKIMGDLQLAIRFTSLSLANTIYVFGHPLLPKMHYLHPFTANQVDNLRYQAMNIVAVRLGRPEPPLKKRPHDAVRMSYDRLRSVAVVLYATPFRVVAFVAGLYILRHPRLKIEHWCTKATDQIAGSSWDELQYTTSCSFFW</sequence>
<dbReference type="PROSITE" id="PS50004">
    <property type="entry name" value="C2"/>
    <property type="match status" value="1"/>
</dbReference>
<feature type="transmembrane region" description="Helical" evidence="1">
    <location>
        <begin position="165"/>
        <end position="186"/>
    </location>
</feature>
<dbReference type="AlphaFoldDB" id="A0AAD1ZHJ0"/>
<evidence type="ECO:0000313" key="3">
    <source>
        <dbReference type="EMBL" id="CAI9769685.1"/>
    </source>
</evidence>
<evidence type="ECO:0000259" key="2">
    <source>
        <dbReference type="PROSITE" id="PS50004"/>
    </source>
</evidence>
<evidence type="ECO:0000256" key="1">
    <source>
        <dbReference type="SAM" id="Phobius"/>
    </source>
</evidence>
<dbReference type="Proteomes" id="UP000834106">
    <property type="component" value="Chromosome 10"/>
</dbReference>
<dbReference type="Gene3D" id="2.60.40.150">
    <property type="entry name" value="C2 domain"/>
    <property type="match status" value="1"/>
</dbReference>
<dbReference type="EMBL" id="OU503045">
    <property type="protein sequence ID" value="CAI9769685.1"/>
    <property type="molecule type" value="Genomic_DNA"/>
</dbReference>
<keyword evidence="4" id="KW-1185">Reference proteome</keyword>
<organism evidence="3 4">
    <name type="scientific">Fraxinus pennsylvanica</name>
    <dbReference type="NCBI Taxonomy" id="56036"/>
    <lineage>
        <taxon>Eukaryota</taxon>
        <taxon>Viridiplantae</taxon>
        <taxon>Streptophyta</taxon>
        <taxon>Embryophyta</taxon>
        <taxon>Tracheophyta</taxon>
        <taxon>Spermatophyta</taxon>
        <taxon>Magnoliopsida</taxon>
        <taxon>eudicotyledons</taxon>
        <taxon>Gunneridae</taxon>
        <taxon>Pentapetalae</taxon>
        <taxon>asterids</taxon>
        <taxon>lamiids</taxon>
        <taxon>Lamiales</taxon>
        <taxon>Oleaceae</taxon>
        <taxon>Oleeae</taxon>
        <taxon>Fraxinus</taxon>
    </lineage>
</organism>
<name>A0AAD1ZHJ0_9LAMI</name>
<dbReference type="SUPFAM" id="SSF49562">
    <property type="entry name" value="C2 domain (Calcium/lipid-binding domain, CaLB)"/>
    <property type="match status" value="1"/>
</dbReference>
<dbReference type="InterPro" id="IPR000008">
    <property type="entry name" value="C2_dom"/>
</dbReference>
<accession>A0AAD1ZHJ0</accession>
<feature type="domain" description="C2" evidence="2">
    <location>
        <begin position="1"/>
        <end position="130"/>
    </location>
</feature>
<keyword evidence="1" id="KW-0472">Membrane</keyword>
<evidence type="ECO:0000313" key="4">
    <source>
        <dbReference type="Proteomes" id="UP000834106"/>
    </source>
</evidence>
<dbReference type="PANTHER" id="PTHR31425:SF24">
    <property type="entry name" value="MULTIPLE C2 DOMAIN AND TRANSMEMBRANE REGION PROTEIN 2"/>
    <property type="match status" value="1"/>
</dbReference>
<gene>
    <name evidence="3" type="ORF">FPE_LOCUS16605</name>
</gene>
<dbReference type="InterPro" id="IPR035892">
    <property type="entry name" value="C2_domain_sf"/>
</dbReference>
<keyword evidence="1" id="KW-0812">Transmembrane</keyword>